<keyword evidence="1" id="KW-0472">Membrane</keyword>
<dbReference type="EMBL" id="CP117167">
    <property type="protein sequence ID" value="WCT15028.1"/>
    <property type="molecule type" value="Genomic_DNA"/>
</dbReference>
<reference evidence="2 3" key="1">
    <citation type="submission" date="2023-02" db="EMBL/GenBank/DDBJ databases">
        <title>Genome sequence of Mucilaginibacter jinjuensis strain KACC 16571.</title>
        <authorList>
            <person name="Kim S."/>
            <person name="Heo J."/>
            <person name="Kwon S.-W."/>
        </authorList>
    </citation>
    <scope>NUCLEOTIDE SEQUENCE [LARGE SCALE GENOMIC DNA]</scope>
    <source>
        <strain evidence="2 3">KACC 16571</strain>
    </source>
</reference>
<evidence type="ECO:0000313" key="2">
    <source>
        <dbReference type="EMBL" id="WCT15028.1"/>
    </source>
</evidence>
<keyword evidence="3" id="KW-1185">Reference proteome</keyword>
<dbReference type="RefSeq" id="WP_273633520.1">
    <property type="nucleotide sequence ID" value="NZ_CP117167.1"/>
</dbReference>
<accession>A0ABY7TFQ6</accession>
<feature type="transmembrane region" description="Helical" evidence="1">
    <location>
        <begin position="7"/>
        <end position="27"/>
    </location>
</feature>
<keyword evidence="1" id="KW-1133">Transmembrane helix</keyword>
<protein>
    <submittedName>
        <fullName evidence="2">Uncharacterized protein</fullName>
    </submittedName>
</protein>
<name>A0ABY7TFQ6_9SPHI</name>
<proteinExistence type="predicted"/>
<keyword evidence="1" id="KW-0812">Transmembrane</keyword>
<evidence type="ECO:0000256" key="1">
    <source>
        <dbReference type="SAM" id="Phobius"/>
    </source>
</evidence>
<sequence length="167" mass="19606">MSNRFKKIFLAATVVVPFLVYCLYYYGMMVKNAPYKFADFQSIVFKYGKGDSLVNTYNSKTGEYQYMTKSGELIKKHLRVSKDELLYLHRKASDLGFWNFPVDETKRDTTIKVVSPRYFIQFNYTKKSKTVLYDDAFDGDPSLKDANQRLIKEIQKVLDEAEIHQQK</sequence>
<evidence type="ECO:0000313" key="3">
    <source>
        <dbReference type="Proteomes" id="UP001216139"/>
    </source>
</evidence>
<gene>
    <name evidence="2" type="ORF">PQO05_13905</name>
</gene>
<dbReference type="Proteomes" id="UP001216139">
    <property type="component" value="Chromosome"/>
</dbReference>
<organism evidence="2 3">
    <name type="scientific">Mucilaginibacter jinjuensis</name>
    <dbReference type="NCBI Taxonomy" id="1176721"/>
    <lineage>
        <taxon>Bacteria</taxon>
        <taxon>Pseudomonadati</taxon>
        <taxon>Bacteroidota</taxon>
        <taxon>Sphingobacteriia</taxon>
        <taxon>Sphingobacteriales</taxon>
        <taxon>Sphingobacteriaceae</taxon>
        <taxon>Mucilaginibacter</taxon>
    </lineage>
</organism>